<dbReference type="Pfam" id="PF08238">
    <property type="entry name" value="Sel1"/>
    <property type="match status" value="4"/>
</dbReference>
<accession>A0A6J4E113</accession>
<dbReference type="KEGG" id="ptw:TUM18999_04720"/>
<proteinExistence type="predicted"/>
<dbReference type="RefSeq" id="WP_173175196.1">
    <property type="nucleotide sequence ID" value="NZ_AP023189.1"/>
</dbReference>
<sequence length="413" mass="44983">MKKEAFITLSLCLLLSGCFETPVEKTDKAIGLYRPDTTAPQQMQEAHELLESAAEEKEPRAQYMLAKMYERGDGVAQDFNKAFALYTQSSLNGNGDASYMLSRYLEDEQFGQKVDLQQSKGFLEKGAAQGSYTAKLLLGLALLNGNAPFQQDLDKAESLLQEVAEKATVEGHRLHAQQGLATLYGDATLGKLDQEKVVKAYEYLAQHGPSGYPSVLMGLFDGHIPALEDPARRKAVYEQYGQSNAQVKMLYLAGAFGEGEGALISEADYRKLLADASAKGDRLASSLGCRIFAPGLIRANGAGDPAQAQQVLAWCDAEARKGEPFGQSTVAALNLLKGEYKQAFIWATIALVEGNRDGTLVITRLAGAGFNPPEAEVNDLLREAKALRTDIKAAQANYRDKTLSLPQVERPWY</sequence>
<dbReference type="InterPro" id="IPR051726">
    <property type="entry name" value="Chitin_Synth_Reg"/>
</dbReference>
<name>A0A6J4E113_9PSED</name>
<evidence type="ECO:0000313" key="4">
    <source>
        <dbReference type="Proteomes" id="UP000509383"/>
    </source>
</evidence>
<dbReference type="PANTHER" id="PTHR46430">
    <property type="entry name" value="PROTEIN SKT5-RELATED"/>
    <property type="match status" value="1"/>
</dbReference>
<dbReference type="EMBL" id="BQKM01000007">
    <property type="protein sequence ID" value="GJN53752.1"/>
    <property type="molecule type" value="Genomic_DNA"/>
</dbReference>
<dbReference type="EMBL" id="AP023189">
    <property type="protein sequence ID" value="BCG22281.1"/>
    <property type="molecule type" value="Genomic_DNA"/>
</dbReference>
<organism evidence="2 4">
    <name type="scientific">Pseudomonas tohonis</name>
    <dbReference type="NCBI Taxonomy" id="2725477"/>
    <lineage>
        <taxon>Bacteria</taxon>
        <taxon>Pseudomonadati</taxon>
        <taxon>Pseudomonadota</taxon>
        <taxon>Gammaproteobacteria</taxon>
        <taxon>Pseudomonadales</taxon>
        <taxon>Pseudomonadaceae</taxon>
        <taxon>Pseudomonas</taxon>
    </lineage>
</organism>
<evidence type="ECO:0000256" key="1">
    <source>
        <dbReference type="ARBA" id="ARBA00022737"/>
    </source>
</evidence>
<dbReference type="Proteomes" id="UP001054892">
    <property type="component" value="Unassembled WGS sequence"/>
</dbReference>
<dbReference type="Gene3D" id="1.25.40.10">
    <property type="entry name" value="Tetratricopeptide repeat domain"/>
    <property type="match status" value="1"/>
</dbReference>
<dbReference type="PANTHER" id="PTHR46430:SF2">
    <property type="entry name" value="CHITIN SYNTHASE REGULATORY FACTOR 4"/>
    <property type="match status" value="1"/>
</dbReference>
<dbReference type="SMART" id="SM00671">
    <property type="entry name" value="SEL1"/>
    <property type="match status" value="4"/>
</dbReference>
<keyword evidence="5" id="KW-1185">Reference proteome</keyword>
<dbReference type="InterPro" id="IPR011990">
    <property type="entry name" value="TPR-like_helical_dom_sf"/>
</dbReference>
<gene>
    <name evidence="2" type="ORF">TUM18999_04720</name>
    <name evidence="3" type="ORF">TUM20286_35040</name>
</gene>
<dbReference type="InterPro" id="IPR006597">
    <property type="entry name" value="Sel1-like"/>
</dbReference>
<evidence type="ECO:0000313" key="3">
    <source>
        <dbReference type="EMBL" id="GJN53752.1"/>
    </source>
</evidence>
<dbReference type="AlphaFoldDB" id="A0A6J4E113"/>
<keyword evidence="1" id="KW-0677">Repeat</keyword>
<dbReference type="Proteomes" id="UP000509383">
    <property type="component" value="Chromosome"/>
</dbReference>
<evidence type="ECO:0008006" key="6">
    <source>
        <dbReference type="Google" id="ProtNLM"/>
    </source>
</evidence>
<dbReference type="PROSITE" id="PS51257">
    <property type="entry name" value="PROKAR_LIPOPROTEIN"/>
    <property type="match status" value="1"/>
</dbReference>
<dbReference type="SUPFAM" id="SSF81901">
    <property type="entry name" value="HCP-like"/>
    <property type="match status" value="1"/>
</dbReference>
<reference evidence="2 4" key="1">
    <citation type="submission" date="2020-05" db="EMBL/GenBank/DDBJ databases">
        <title>Characterization of novel class B3 metallo-beta-lactamase from novel Pseudomonas species.</title>
        <authorList>
            <person name="Yamada K."/>
            <person name="Aoki K."/>
            <person name="Ishii Y."/>
        </authorList>
    </citation>
    <scope>NUCLEOTIDE SEQUENCE [LARGE SCALE GENOMIC DNA]</scope>
    <source>
        <strain evidence="2 4">TUM18999</strain>
        <strain evidence="3 5">TUM20286</strain>
    </source>
</reference>
<protein>
    <recommendedName>
        <fullName evidence="6">Sel1 repeat family protein</fullName>
    </recommendedName>
</protein>
<evidence type="ECO:0000313" key="5">
    <source>
        <dbReference type="Proteomes" id="UP001054892"/>
    </source>
</evidence>
<evidence type="ECO:0000313" key="2">
    <source>
        <dbReference type="EMBL" id="BCG22281.1"/>
    </source>
</evidence>